<comment type="caution">
    <text evidence="3">The sequence shown here is derived from an EMBL/GenBank/DDBJ whole genome shotgun (WGS) entry which is preliminary data.</text>
</comment>
<dbReference type="Pfam" id="PF01321">
    <property type="entry name" value="Creatinase_N"/>
    <property type="match status" value="1"/>
</dbReference>
<keyword evidence="4" id="KW-1185">Reference proteome</keyword>
<protein>
    <recommendedName>
        <fullName evidence="5">Peptidase M24</fullName>
    </recommendedName>
</protein>
<reference evidence="3 4" key="1">
    <citation type="submission" date="2016-12" db="EMBL/GenBank/DDBJ databases">
        <title>Izhakiella australiana sp. nov. of genus Izhakiella isolated from Australian desert.</title>
        <authorList>
            <person name="Ji M."/>
        </authorList>
    </citation>
    <scope>NUCLEOTIDE SEQUENCE [LARGE SCALE GENOMIC DNA]</scope>
    <source>
        <strain evidence="3 4">D4N98</strain>
    </source>
</reference>
<name>A0A1S8YT38_9GAMM</name>
<feature type="domain" description="Peptidase M24" evidence="1">
    <location>
        <begin position="150"/>
        <end position="352"/>
    </location>
</feature>
<dbReference type="SUPFAM" id="SSF55920">
    <property type="entry name" value="Creatinase/aminopeptidase"/>
    <property type="match status" value="1"/>
</dbReference>
<dbReference type="AlphaFoldDB" id="A0A1S8YT38"/>
<evidence type="ECO:0000313" key="4">
    <source>
        <dbReference type="Proteomes" id="UP000190667"/>
    </source>
</evidence>
<accession>A0A1S8YT38</accession>
<organism evidence="3 4">
    <name type="scientific">Izhakiella australiensis</name>
    <dbReference type="NCBI Taxonomy" id="1926881"/>
    <lineage>
        <taxon>Bacteria</taxon>
        <taxon>Pseudomonadati</taxon>
        <taxon>Pseudomonadota</taxon>
        <taxon>Gammaproteobacteria</taxon>
        <taxon>Enterobacterales</taxon>
        <taxon>Erwiniaceae</taxon>
        <taxon>Izhakiella</taxon>
    </lineage>
</organism>
<dbReference type="Proteomes" id="UP000190667">
    <property type="component" value="Unassembled WGS sequence"/>
</dbReference>
<dbReference type="Gene3D" id="3.90.230.10">
    <property type="entry name" value="Creatinase/methionine aminopeptidase superfamily"/>
    <property type="match status" value="1"/>
</dbReference>
<dbReference type="InterPro" id="IPR050659">
    <property type="entry name" value="Peptidase_M24B"/>
</dbReference>
<dbReference type="PANTHER" id="PTHR46112">
    <property type="entry name" value="AMINOPEPTIDASE"/>
    <property type="match status" value="1"/>
</dbReference>
<evidence type="ECO:0000259" key="2">
    <source>
        <dbReference type="Pfam" id="PF01321"/>
    </source>
</evidence>
<feature type="domain" description="Creatinase N-terminal" evidence="2">
    <location>
        <begin position="12"/>
        <end position="141"/>
    </location>
</feature>
<dbReference type="InterPro" id="IPR036005">
    <property type="entry name" value="Creatinase/aminopeptidase-like"/>
</dbReference>
<dbReference type="SUPFAM" id="SSF53092">
    <property type="entry name" value="Creatinase/prolidase N-terminal domain"/>
    <property type="match status" value="1"/>
</dbReference>
<dbReference type="InterPro" id="IPR000994">
    <property type="entry name" value="Pept_M24"/>
</dbReference>
<dbReference type="STRING" id="1926881.BTJ39_02450"/>
<dbReference type="EMBL" id="MRUL01000001">
    <property type="protein sequence ID" value="OON42035.1"/>
    <property type="molecule type" value="Genomic_DNA"/>
</dbReference>
<dbReference type="RefSeq" id="WP_176110177.1">
    <property type="nucleotide sequence ID" value="NZ_MRUL01000001.1"/>
</dbReference>
<dbReference type="InterPro" id="IPR029149">
    <property type="entry name" value="Creatin/AminoP/Spt16_N"/>
</dbReference>
<proteinExistence type="predicted"/>
<sequence length="356" mass="38397">MATEVQKVMQDRRAALAERLRTESVDLAIIGPGANFSYFTGRRPISTERLLALLVTANGSCQLIAPELQAPLYNDIAGVQLATWRDGEQPADLLLEQITACKAQRIAVNDEFYSGFLLALQAGEDRQFVSGERTIDAARAVKQDHEISALARAAEAIDETWQQFCASCGPLAGQSEFALRTRLQQLMQRVGFSEISWIDVGAGANGASPLHHGSDYVIGADEPVVFDFAGCFDGYYGDICRVALTGTPPDEYQALYDLVLSAQQTACRAVRPGVSAQQIDAVARQQIADGGFGDYFTHRIGHGIGLAAHESPWIVAGNPQPLAAGMAFSLEPGVYIPGRWGVRIEDILVVTAQASR</sequence>
<dbReference type="PANTHER" id="PTHR46112:SF3">
    <property type="entry name" value="AMINOPEPTIDASE YPDF"/>
    <property type="match status" value="1"/>
</dbReference>
<evidence type="ECO:0000313" key="3">
    <source>
        <dbReference type="EMBL" id="OON42035.1"/>
    </source>
</evidence>
<dbReference type="Pfam" id="PF00557">
    <property type="entry name" value="Peptidase_M24"/>
    <property type="match status" value="1"/>
</dbReference>
<dbReference type="Gene3D" id="3.40.350.10">
    <property type="entry name" value="Creatinase/prolidase N-terminal domain"/>
    <property type="match status" value="1"/>
</dbReference>
<gene>
    <name evidence="3" type="ORF">BTJ39_02450</name>
</gene>
<evidence type="ECO:0000259" key="1">
    <source>
        <dbReference type="Pfam" id="PF00557"/>
    </source>
</evidence>
<evidence type="ECO:0008006" key="5">
    <source>
        <dbReference type="Google" id="ProtNLM"/>
    </source>
</evidence>
<dbReference type="InterPro" id="IPR000587">
    <property type="entry name" value="Creatinase_N"/>
</dbReference>